<dbReference type="GeneID" id="64218391"/>
<dbReference type="Gene3D" id="4.10.810.10">
    <property type="entry name" value="Virus Scaffolding Protein, Chain A"/>
    <property type="match status" value="1"/>
</dbReference>
<dbReference type="InterPro" id="IPR014957">
    <property type="entry name" value="IDEAL_dom"/>
</dbReference>
<dbReference type="Pfam" id="PF08858">
    <property type="entry name" value="IDEAL"/>
    <property type="match status" value="1"/>
</dbReference>
<sequence>MGKMNVYNDAMLTLFAEMILDEAIRKRKESHLYQQIDSALAEGDEAAFLALTAELKLIQNP</sequence>
<organism evidence="1 2">
    <name type="scientific">Paenibacillus larvae subsp. pulvifaciens</name>
    <dbReference type="NCBI Taxonomy" id="1477"/>
    <lineage>
        <taxon>Bacteria</taxon>
        <taxon>Bacillati</taxon>
        <taxon>Bacillota</taxon>
        <taxon>Bacilli</taxon>
        <taxon>Bacillales</taxon>
        <taxon>Paenibacillaceae</taxon>
        <taxon>Paenibacillus</taxon>
    </lineage>
</organism>
<gene>
    <name evidence="1" type="ORF">B7C51_03040</name>
</gene>
<dbReference type="RefSeq" id="WP_024093765.1">
    <property type="nucleotide sequence ID" value="NZ_CP020327.1"/>
</dbReference>
<name>A0A1U9YR66_9BACL</name>
<accession>A0A1U9YR66</accession>
<protein>
    <submittedName>
        <fullName evidence="1">IDEAL domain-containing protein</fullName>
    </submittedName>
</protein>
<dbReference type="EMBL" id="CP020557">
    <property type="protein sequence ID" value="ARF66998.1"/>
    <property type="molecule type" value="Genomic_DNA"/>
</dbReference>
<dbReference type="InterPro" id="IPR027393">
    <property type="entry name" value="Virus_scaffolding_prot_C"/>
</dbReference>
<proteinExistence type="predicted"/>
<reference evidence="1 2" key="1">
    <citation type="submission" date="2017-03" db="EMBL/GenBank/DDBJ databases">
        <title>Paenibacillus larvae genome sequencing.</title>
        <authorList>
            <person name="Dingman D.W."/>
        </authorList>
    </citation>
    <scope>NUCLEOTIDE SEQUENCE [LARGE SCALE GENOMIC DNA]</scope>
    <source>
        <strain evidence="1 2">SAG 10367</strain>
    </source>
</reference>
<evidence type="ECO:0000313" key="1">
    <source>
        <dbReference type="EMBL" id="ARF66998.1"/>
    </source>
</evidence>
<dbReference type="SMART" id="SM00914">
    <property type="entry name" value="IDEAL"/>
    <property type="match status" value="1"/>
</dbReference>
<dbReference type="AlphaFoldDB" id="A0A1U9YR66"/>
<dbReference type="Proteomes" id="UP000192727">
    <property type="component" value="Chromosome"/>
</dbReference>
<evidence type="ECO:0000313" key="2">
    <source>
        <dbReference type="Proteomes" id="UP000192727"/>
    </source>
</evidence>